<evidence type="ECO:0000256" key="8">
    <source>
        <dbReference type="ARBA" id="ARBA00023136"/>
    </source>
</evidence>
<dbReference type="InterPro" id="IPR036890">
    <property type="entry name" value="HATPase_C_sf"/>
</dbReference>
<dbReference type="InterPro" id="IPR050482">
    <property type="entry name" value="Sensor_HK_TwoCompSys"/>
</dbReference>
<dbReference type="InterPro" id="IPR029016">
    <property type="entry name" value="GAF-like_dom_sf"/>
</dbReference>
<dbReference type="InterPro" id="IPR003594">
    <property type="entry name" value="HATPase_dom"/>
</dbReference>
<dbReference type="GO" id="GO:0016301">
    <property type="term" value="F:kinase activity"/>
    <property type="evidence" value="ECO:0007669"/>
    <property type="project" value="UniProtKB-KW"/>
</dbReference>
<dbReference type="PANTHER" id="PTHR24421:SF37">
    <property type="entry name" value="SENSOR HISTIDINE KINASE NARS"/>
    <property type="match status" value="1"/>
</dbReference>
<dbReference type="Gene3D" id="3.30.565.10">
    <property type="entry name" value="Histidine kinase-like ATPase, C-terminal domain"/>
    <property type="match status" value="1"/>
</dbReference>
<gene>
    <name evidence="10" type="primary">mnoS</name>
    <name evidence="10" type="ORF">GCM10009564_07620</name>
</gene>
<evidence type="ECO:0000256" key="7">
    <source>
        <dbReference type="ARBA" id="ARBA00023012"/>
    </source>
</evidence>
<keyword evidence="8" id="KW-0472">Membrane</keyword>
<evidence type="ECO:0000256" key="3">
    <source>
        <dbReference type="ARBA" id="ARBA00022679"/>
    </source>
</evidence>
<keyword evidence="7" id="KW-0902">Two-component regulatory system</keyword>
<dbReference type="PANTHER" id="PTHR24421">
    <property type="entry name" value="NITRATE/NITRITE SENSOR PROTEIN NARX-RELATED"/>
    <property type="match status" value="1"/>
</dbReference>
<evidence type="ECO:0000256" key="5">
    <source>
        <dbReference type="ARBA" id="ARBA00022777"/>
    </source>
</evidence>
<dbReference type="CDD" id="cd16917">
    <property type="entry name" value="HATPase_UhpB-NarQ-NarX-like"/>
    <property type="match status" value="1"/>
</dbReference>
<dbReference type="SMART" id="SM00387">
    <property type="entry name" value="HATPase_c"/>
    <property type="match status" value="1"/>
</dbReference>
<dbReference type="SUPFAM" id="SSF55874">
    <property type="entry name" value="ATPase domain of HSP90 chaperone/DNA topoisomerase II/histidine kinase"/>
    <property type="match status" value="1"/>
</dbReference>
<keyword evidence="5 10" id="KW-0418">Kinase</keyword>
<evidence type="ECO:0000256" key="6">
    <source>
        <dbReference type="ARBA" id="ARBA00022989"/>
    </source>
</evidence>
<dbReference type="Proteomes" id="UP001501072">
    <property type="component" value="Unassembled WGS sequence"/>
</dbReference>
<dbReference type="Pfam" id="PF02518">
    <property type="entry name" value="HATPase_c"/>
    <property type="match status" value="1"/>
</dbReference>
<dbReference type="NCBIfam" id="NF047786">
    <property type="entry name" value="his_kin_MadS"/>
    <property type="match status" value="1"/>
</dbReference>
<keyword evidence="2" id="KW-1003">Cell membrane</keyword>
<dbReference type="InterPro" id="IPR011712">
    <property type="entry name" value="Sig_transdc_His_kin_sub3_dim/P"/>
</dbReference>
<dbReference type="EMBL" id="BAAAHU010000004">
    <property type="protein sequence ID" value="GAA1004729.1"/>
    <property type="molecule type" value="Genomic_DNA"/>
</dbReference>
<comment type="caution">
    <text evidence="10">The sequence shown here is derived from an EMBL/GenBank/DDBJ whole genome shotgun (WGS) entry which is preliminary data.</text>
</comment>
<dbReference type="Gene3D" id="1.20.5.1930">
    <property type="match status" value="1"/>
</dbReference>
<dbReference type="SUPFAM" id="SSF55781">
    <property type="entry name" value="GAF domain-like"/>
    <property type="match status" value="1"/>
</dbReference>
<dbReference type="Pfam" id="PF07730">
    <property type="entry name" value="HisKA_3"/>
    <property type="match status" value="1"/>
</dbReference>
<evidence type="ECO:0000256" key="4">
    <source>
        <dbReference type="ARBA" id="ARBA00022692"/>
    </source>
</evidence>
<dbReference type="RefSeq" id="WP_346072064.1">
    <property type="nucleotide sequence ID" value="NZ_BAAAHU010000004.1"/>
</dbReference>
<feature type="domain" description="Histidine kinase/HSP90-like ATPase" evidence="9">
    <location>
        <begin position="344"/>
        <end position="450"/>
    </location>
</feature>
<organism evidence="10 11">
    <name type="scientific">Streptomyces thermogriseus</name>
    <dbReference type="NCBI Taxonomy" id="75292"/>
    <lineage>
        <taxon>Bacteria</taxon>
        <taxon>Bacillati</taxon>
        <taxon>Actinomycetota</taxon>
        <taxon>Actinomycetes</taxon>
        <taxon>Kitasatosporales</taxon>
        <taxon>Streptomycetaceae</taxon>
        <taxon>Streptomyces</taxon>
    </lineage>
</organism>
<evidence type="ECO:0000313" key="10">
    <source>
        <dbReference type="EMBL" id="GAA1004729.1"/>
    </source>
</evidence>
<proteinExistence type="predicted"/>
<evidence type="ECO:0000259" key="9">
    <source>
        <dbReference type="SMART" id="SM00387"/>
    </source>
</evidence>
<accession>A0ABN1SUL8</accession>
<keyword evidence="4" id="KW-0812">Transmembrane</keyword>
<keyword evidence="11" id="KW-1185">Reference proteome</keyword>
<reference evidence="10 11" key="1">
    <citation type="journal article" date="2019" name="Int. J. Syst. Evol. Microbiol.">
        <title>The Global Catalogue of Microorganisms (GCM) 10K type strain sequencing project: providing services to taxonomists for standard genome sequencing and annotation.</title>
        <authorList>
            <consortium name="The Broad Institute Genomics Platform"/>
            <consortium name="The Broad Institute Genome Sequencing Center for Infectious Disease"/>
            <person name="Wu L."/>
            <person name="Ma J."/>
        </authorList>
    </citation>
    <scope>NUCLEOTIDE SEQUENCE [LARGE SCALE GENOMIC DNA]</scope>
    <source>
        <strain evidence="10 11">JCM 11269</strain>
    </source>
</reference>
<dbReference type="Gene3D" id="3.30.450.40">
    <property type="match status" value="1"/>
</dbReference>
<evidence type="ECO:0000313" key="11">
    <source>
        <dbReference type="Proteomes" id="UP001501072"/>
    </source>
</evidence>
<comment type="subcellular location">
    <subcellularLocation>
        <location evidence="1">Cell membrane</location>
        <topology evidence="1">Multi-pass membrane protein</topology>
    </subcellularLocation>
</comment>
<sequence length="460" mass="49786">MSVPEQSAQAADLGVLTGLRSGKRSYYPAYVRSTERLERTVEALDGISRALVRTAEGPRALVETVVRTAAEHLQARWLLLAVADGALRAARPRFLLYADDVLIDDETRVPAEAREHLHVLRTRPWEAETPGDGAGWVRAPMTLDGEPVGGIAAQPGAGVEVADTDLAILRVLANQAAVAVHNTFLFHAAATLRGRTEELSEAAEQQARDLAARNAELAETQARLLGALQRQALDDERRRIARELHDSVTQYVLSAGMTVEVCRAELEALGGRAKEIAERLADAKDLNRQAVERLRAAIYALHRTSQEPAGPLPVMLQRLSTVHLTTDLDVRVRVEGSPLPLPPEAEQSLLRLTGEALFNSATHGKAGRALVRLRYLPESVVLTVSDDGGGDPAQLRRALRLSRATDLSGRHRGLANMVTRAEELGGRLSIRRSGMGGVLLRVDVPLPLPEDQAGDQGGSR</sequence>
<evidence type="ECO:0000256" key="2">
    <source>
        <dbReference type="ARBA" id="ARBA00022475"/>
    </source>
</evidence>
<name>A0ABN1SUL8_9ACTN</name>
<keyword evidence="6" id="KW-1133">Transmembrane helix</keyword>
<keyword evidence="3" id="KW-0808">Transferase</keyword>
<protein>
    <submittedName>
        <fullName evidence="10">Two-component system sensor histidine kinase MnoS</fullName>
    </submittedName>
</protein>
<evidence type="ECO:0000256" key="1">
    <source>
        <dbReference type="ARBA" id="ARBA00004651"/>
    </source>
</evidence>